<feature type="region of interest" description="Disordered" evidence="1">
    <location>
        <begin position="430"/>
        <end position="477"/>
    </location>
</feature>
<keyword evidence="3" id="KW-1185">Reference proteome</keyword>
<feature type="region of interest" description="Disordered" evidence="1">
    <location>
        <begin position="238"/>
        <end position="417"/>
    </location>
</feature>
<organism evidence="2 3">
    <name type="scientific">Planobispora longispora</name>
    <dbReference type="NCBI Taxonomy" id="28887"/>
    <lineage>
        <taxon>Bacteria</taxon>
        <taxon>Bacillati</taxon>
        <taxon>Actinomycetota</taxon>
        <taxon>Actinomycetes</taxon>
        <taxon>Streptosporangiales</taxon>
        <taxon>Streptosporangiaceae</taxon>
        <taxon>Planobispora</taxon>
    </lineage>
</organism>
<comment type="caution">
    <text evidence="2">The sequence shown here is derived from an EMBL/GenBank/DDBJ whole genome shotgun (WGS) entry which is preliminary data.</text>
</comment>
<dbReference type="EMBL" id="BOOH01000016">
    <property type="protein sequence ID" value="GIH75415.1"/>
    <property type="molecule type" value="Genomic_DNA"/>
</dbReference>
<evidence type="ECO:0000256" key="1">
    <source>
        <dbReference type="SAM" id="MobiDB-lite"/>
    </source>
</evidence>
<dbReference type="RefSeq" id="WP_203890086.1">
    <property type="nucleotide sequence ID" value="NZ_BOOH01000016.1"/>
</dbReference>
<feature type="compositionally biased region" description="Low complexity" evidence="1">
    <location>
        <begin position="238"/>
        <end position="253"/>
    </location>
</feature>
<accession>A0A8J3RIQ6</accession>
<proteinExistence type="predicted"/>
<dbReference type="Proteomes" id="UP000616724">
    <property type="component" value="Unassembled WGS sequence"/>
</dbReference>
<gene>
    <name evidence="2" type="ORF">Plo01_18440</name>
</gene>
<feature type="compositionally biased region" description="Low complexity" evidence="1">
    <location>
        <begin position="282"/>
        <end position="308"/>
    </location>
</feature>
<name>A0A8J3RIQ6_9ACTN</name>
<feature type="compositionally biased region" description="Pro residues" evidence="1">
    <location>
        <begin position="346"/>
        <end position="358"/>
    </location>
</feature>
<sequence length="658" mass="67521">MSSRTGAGNTVLGPGQWAAWVSEHGAHLLDYAGYHLGADRAPAAVASAVAACAARSVPEGISARAWLLAVLRRDCSTAPGHREGYVPGTGPGMPDARLIERAWRLVEPLGAEILRLMFRHGLTPDDLVHVLALPAEEIDRLATRTQDIIETLVSALDGLAHGRGSCPELRPLADAAFPGEPRRQTPAEHACARANLLSHAVRCPACTRPINIRYTVPQMSAHPPIPPLTAEASRRLLDTLPPATPPSTASDLPVPGERPPGASPAGRTAPPGSADPPGRAGPPGSADPSEGPAPSGGPALSAHPSGGPDPSARRSGGAVSPPGTKPPVPRRGTAPYAMAGPGPAKTSPPQPPPRPPAAPSARREEETLPSIPALPRSLLSGEETLPSITAPARSRGVPAPPSRTAADAGDPGQDTPLYNALLSQLWARGTPARDGGVSPAERANLDVPPTIPDSAVRPPARPWARSRGPGRDRGESRLGEALVSAGTRARATAIKIAIIAVAGAAGTLTGMNLLGPSIGDGSAEGALPSSLSRAFTAGAPSAPPAASAPEDAGNPPAAPLRMPAEVTLDDYGRGSVTLTTAPDAELRELRELHWRVSAPGLDVTPSSGVLKRGETTVLTLRALRVRHWCGAPAPMTVPLTVHGPDDDSTSTTVRWRTC</sequence>
<evidence type="ECO:0000313" key="3">
    <source>
        <dbReference type="Proteomes" id="UP000616724"/>
    </source>
</evidence>
<reference evidence="2 3" key="1">
    <citation type="submission" date="2021-01" db="EMBL/GenBank/DDBJ databases">
        <title>Whole genome shotgun sequence of Planobispora longispora NBRC 13918.</title>
        <authorList>
            <person name="Komaki H."/>
            <person name="Tamura T."/>
        </authorList>
    </citation>
    <scope>NUCLEOTIDE SEQUENCE [LARGE SCALE GENOMIC DNA]</scope>
    <source>
        <strain evidence="2 3">NBRC 13918</strain>
    </source>
</reference>
<evidence type="ECO:0000313" key="2">
    <source>
        <dbReference type="EMBL" id="GIH75415.1"/>
    </source>
</evidence>
<dbReference type="AlphaFoldDB" id="A0A8J3RIQ6"/>
<feature type="region of interest" description="Disordered" evidence="1">
    <location>
        <begin position="534"/>
        <end position="559"/>
    </location>
</feature>
<protein>
    <submittedName>
        <fullName evidence="2">Uncharacterized protein</fullName>
    </submittedName>
</protein>